<dbReference type="Pfam" id="PF13500">
    <property type="entry name" value="AAA_26"/>
    <property type="match status" value="1"/>
</dbReference>
<keyword evidence="4 9" id="KW-0547">Nucleotide-binding</keyword>
<sequence length="232" mass="24837">MIRKPPLGLFITGNNTEVGKTYVASLIARQIAAAGIRLGVYKPAASGCRLEEGGLVAEDAVQLWEAAGRPGTLDEVCPQKFAAPLAPHLAARAERKELDTELLRRGAEVWIDRCDLLLVEGAGGLMSPMADEEYVADLANDFGYPLIVVAANRLGVINETLQTLITASVFRNGLEIAGVILNDIAPQPDDISRASNFDQLQQRCVPPMLAHVPYAASELPGQIDWLALARGA</sequence>
<dbReference type="RefSeq" id="WP_230220243.1">
    <property type="nucleotide sequence ID" value="NZ_JAJKFT010000010.1"/>
</dbReference>
<name>A0A9X1MMA2_9BACT</name>
<feature type="binding site" evidence="9">
    <location>
        <position position="59"/>
    </location>
    <ligand>
        <name>Mg(2+)</name>
        <dbReference type="ChEBI" id="CHEBI:18420"/>
    </ligand>
</feature>
<feature type="binding site" evidence="9">
    <location>
        <begin position="17"/>
        <end position="22"/>
    </location>
    <ligand>
        <name>ATP</name>
        <dbReference type="ChEBI" id="CHEBI:30616"/>
    </ligand>
</feature>
<feature type="binding site" evidence="9">
    <location>
        <position position="120"/>
    </location>
    <ligand>
        <name>Mg(2+)</name>
        <dbReference type="ChEBI" id="CHEBI:18420"/>
    </ligand>
</feature>
<dbReference type="EMBL" id="JAJKFT010000010">
    <property type="protein sequence ID" value="MCC9629718.1"/>
    <property type="molecule type" value="Genomic_DNA"/>
</dbReference>
<evidence type="ECO:0000313" key="10">
    <source>
        <dbReference type="EMBL" id="MCC9629718.1"/>
    </source>
</evidence>
<dbReference type="EC" id="6.3.3.3" evidence="9"/>
<organism evidence="10 11">
    <name type="scientific">Blastopirellula sediminis</name>
    <dbReference type="NCBI Taxonomy" id="2894196"/>
    <lineage>
        <taxon>Bacteria</taxon>
        <taxon>Pseudomonadati</taxon>
        <taxon>Planctomycetota</taxon>
        <taxon>Planctomycetia</taxon>
        <taxon>Pirellulales</taxon>
        <taxon>Pirellulaceae</taxon>
        <taxon>Blastopirellula</taxon>
    </lineage>
</organism>
<dbReference type="GO" id="GO:0000287">
    <property type="term" value="F:magnesium ion binding"/>
    <property type="evidence" value="ECO:0007669"/>
    <property type="project" value="UniProtKB-UniRule"/>
</dbReference>
<comment type="catalytic activity">
    <reaction evidence="9">
        <text>(7R,8S)-7,8-diammoniononanoate + CO2 + ATP = (4R,5S)-dethiobiotin + ADP + phosphate + 3 H(+)</text>
        <dbReference type="Rhea" id="RHEA:15805"/>
        <dbReference type="ChEBI" id="CHEBI:15378"/>
        <dbReference type="ChEBI" id="CHEBI:16526"/>
        <dbReference type="ChEBI" id="CHEBI:30616"/>
        <dbReference type="ChEBI" id="CHEBI:43474"/>
        <dbReference type="ChEBI" id="CHEBI:149469"/>
        <dbReference type="ChEBI" id="CHEBI:149473"/>
        <dbReference type="ChEBI" id="CHEBI:456216"/>
        <dbReference type="EC" id="6.3.3.3"/>
    </reaction>
</comment>
<dbReference type="GO" id="GO:0009102">
    <property type="term" value="P:biotin biosynthetic process"/>
    <property type="evidence" value="ECO:0007669"/>
    <property type="project" value="UniProtKB-UniRule"/>
</dbReference>
<comment type="catalytic activity">
    <reaction evidence="8">
        <text>(7R,8S)-8-amino-7-(carboxyamino)nonanoate + ATP = (4R,5S)-dethiobiotin + ADP + phosphate + H(+)</text>
        <dbReference type="Rhea" id="RHEA:63684"/>
        <dbReference type="ChEBI" id="CHEBI:15378"/>
        <dbReference type="ChEBI" id="CHEBI:30616"/>
        <dbReference type="ChEBI" id="CHEBI:43474"/>
        <dbReference type="ChEBI" id="CHEBI:149470"/>
        <dbReference type="ChEBI" id="CHEBI:149473"/>
        <dbReference type="ChEBI" id="CHEBI:456216"/>
    </reaction>
</comment>
<feature type="binding site" evidence="9">
    <location>
        <position position="59"/>
    </location>
    <ligand>
        <name>ATP</name>
        <dbReference type="ChEBI" id="CHEBI:30616"/>
    </ligand>
</feature>
<keyword evidence="2 9" id="KW-0436">Ligase</keyword>
<dbReference type="Proteomes" id="UP001139103">
    <property type="component" value="Unassembled WGS sequence"/>
</dbReference>
<dbReference type="PANTHER" id="PTHR43210">
    <property type="entry name" value="DETHIOBIOTIN SYNTHETASE"/>
    <property type="match status" value="1"/>
</dbReference>
<dbReference type="SUPFAM" id="SSF52540">
    <property type="entry name" value="P-loop containing nucleoside triphosphate hydrolases"/>
    <property type="match status" value="1"/>
</dbReference>
<keyword evidence="6 9" id="KW-0067">ATP-binding</keyword>
<feature type="active site" evidence="9">
    <location>
        <position position="42"/>
    </location>
</feature>
<evidence type="ECO:0000256" key="4">
    <source>
        <dbReference type="ARBA" id="ARBA00022741"/>
    </source>
</evidence>
<protein>
    <recommendedName>
        <fullName evidence="9">ATP-dependent dethiobiotin synthetase BioD</fullName>
        <ecNumber evidence="9">6.3.3.3</ecNumber>
    </recommendedName>
    <alternativeName>
        <fullName evidence="9">DTB synthetase</fullName>
        <shortName evidence="9">DTBS</shortName>
    </alternativeName>
    <alternativeName>
        <fullName evidence="9">Dethiobiotin synthase</fullName>
    </alternativeName>
</protein>
<evidence type="ECO:0000313" key="11">
    <source>
        <dbReference type="Proteomes" id="UP001139103"/>
    </source>
</evidence>
<evidence type="ECO:0000256" key="3">
    <source>
        <dbReference type="ARBA" id="ARBA00022723"/>
    </source>
</evidence>
<comment type="caution">
    <text evidence="9">Lacks conserved residue(s) required for the propagation of feature annotation.</text>
</comment>
<dbReference type="Gene3D" id="3.40.50.300">
    <property type="entry name" value="P-loop containing nucleotide triphosphate hydrolases"/>
    <property type="match status" value="1"/>
</dbReference>
<accession>A0A9X1MMA2</accession>
<dbReference type="NCBIfam" id="TIGR00347">
    <property type="entry name" value="bioD"/>
    <property type="match status" value="1"/>
</dbReference>
<dbReference type="InterPro" id="IPR027417">
    <property type="entry name" value="P-loop_NTPase"/>
</dbReference>
<dbReference type="GO" id="GO:0004141">
    <property type="term" value="F:dethiobiotin synthase activity"/>
    <property type="evidence" value="ECO:0007669"/>
    <property type="project" value="UniProtKB-UniRule"/>
</dbReference>
<comment type="caution">
    <text evidence="10">The sequence shown here is derived from an EMBL/GenBank/DDBJ whole genome shotgun (WGS) entry which is preliminary data.</text>
</comment>
<dbReference type="CDD" id="cd03109">
    <property type="entry name" value="DTBS"/>
    <property type="match status" value="1"/>
</dbReference>
<keyword evidence="11" id="KW-1185">Reference proteome</keyword>
<evidence type="ECO:0000256" key="1">
    <source>
        <dbReference type="ARBA" id="ARBA00022490"/>
    </source>
</evidence>
<feature type="binding site" evidence="9">
    <location>
        <begin position="182"/>
        <end position="183"/>
    </location>
    <ligand>
        <name>ATP</name>
        <dbReference type="ChEBI" id="CHEBI:30616"/>
    </ligand>
</feature>
<gene>
    <name evidence="9 10" type="primary">bioD</name>
    <name evidence="10" type="ORF">LOC68_15100</name>
</gene>
<comment type="similarity">
    <text evidence="9">Belongs to the dethiobiotin synthetase family.</text>
</comment>
<comment type="subunit">
    <text evidence="9">Homodimer.</text>
</comment>
<dbReference type="InterPro" id="IPR004472">
    <property type="entry name" value="DTB_synth_BioD"/>
</dbReference>
<keyword evidence="5 9" id="KW-0093">Biotin biosynthesis</keyword>
<comment type="cofactor">
    <cofactor evidence="9">
        <name>Mg(2+)</name>
        <dbReference type="ChEBI" id="CHEBI:18420"/>
    </cofactor>
</comment>
<evidence type="ECO:0000256" key="5">
    <source>
        <dbReference type="ARBA" id="ARBA00022756"/>
    </source>
</evidence>
<evidence type="ECO:0000256" key="9">
    <source>
        <dbReference type="HAMAP-Rule" id="MF_00336"/>
    </source>
</evidence>
<comment type="pathway">
    <text evidence="9">Cofactor biosynthesis; biotin biosynthesis; biotin from 7,8-diaminononanoate: step 1/2.</text>
</comment>
<comment type="function">
    <text evidence="9">Catalyzes a mechanistically unusual reaction, the ATP-dependent insertion of CO2 between the N7 and N8 nitrogen atoms of 7,8-diaminopelargonic acid (DAPA, also called 7,8-diammoniononanoate) to form a ureido ring.</text>
</comment>
<dbReference type="GO" id="GO:0005829">
    <property type="term" value="C:cytosol"/>
    <property type="evidence" value="ECO:0007669"/>
    <property type="project" value="TreeGrafter"/>
</dbReference>
<keyword evidence="1 9" id="KW-0963">Cytoplasm</keyword>
<evidence type="ECO:0000256" key="7">
    <source>
        <dbReference type="ARBA" id="ARBA00022842"/>
    </source>
</evidence>
<feature type="binding site" evidence="9">
    <location>
        <position position="21"/>
    </location>
    <ligand>
        <name>Mg(2+)</name>
        <dbReference type="ChEBI" id="CHEBI:18420"/>
    </ligand>
</feature>
<dbReference type="PANTHER" id="PTHR43210:SF2">
    <property type="entry name" value="ATP-DEPENDENT DETHIOBIOTIN SYNTHETASE BIOD 2"/>
    <property type="match status" value="1"/>
</dbReference>
<dbReference type="GO" id="GO:0005524">
    <property type="term" value="F:ATP binding"/>
    <property type="evidence" value="ECO:0007669"/>
    <property type="project" value="UniProtKB-UniRule"/>
</dbReference>
<reference evidence="10" key="1">
    <citation type="submission" date="2021-11" db="EMBL/GenBank/DDBJ databases">
        <title>Genome sequence.</title>
        <authorList>
            <person name="Sun Q."/>
        </authorList>
    </citation>
    <scope>NUCLEOTIDE SEQUENCE</scope>
    <source>
        <strain evidence="10">JC732</strain>
    </source>
</reference>
<dbReference type="HAMAP" id="MF_00336">
    <property type="entry name" value="BioD"/>
    <property type="match status" value="1"/>
</dbReference>
<keyword evidence="7 9" id="KW-0460">Magnesium</keyword>
<feature type="binding site" evidence="9">
    <location>
        <begin position="120"/>
        <end position="123"/>
    </location>
    <ligand>
        <name>ATP</name>
        <dbReference type="ChEBI" id="CHEBI:30616"/>
    </ligand>
</feature>
<dbReference type="AlphaFoldDB" id="A0A9X1MMA2"/>
<evidence type="ECO:0000256" key="6">
    <source>
        <dbReference type="ARBA" id="ARBA00022840"/>
    </source>
</evidence>
<evidence type="ECO:0000256" key="8">
    <source>
        <dbReference type="ARBA" id="ARBA00047386"/>
    </source>
</evidence>
<dbReference type="PIRSF" id="PIRSF006755">
    <property type="entry name" value="DTB_synth"/>
    <property type="match status" value="1"/>
</dbReference>
<proteinExistence type="inferred from homology"/>
<evidence type="ECO:0000256" key="2">
    <source>
        <dbReference type="ARBA" id="ARBA00022598"/>
    </source>
</evidence>
<comment type="subcellular location">
    <subcellularLocation>
        <location evidence="9">Cytoplasm</location>
    </subcellularLocation>
</comment>
<feature type="binding site" evidence="9">
    <location>
        <position position="46"/>
    </location>
    <ligand>
        <name>substrate</name>
    </ligand>
</feature>
<keyword evidence="3 9" id="KW-0479">Metal-binding</keyword>